<keyword evidence="7" id="KW-1185">Reference proteome</keyword>
<dbReference type="PANTHER" id="PTHR30055:SF234">
    <property type="entry name" value="HTH-TYPE TRANSCRIPTIONAL REGULATOR BETI"/>
    <property type="match status" value="1"/>
</dbReference>
<proteinExistence type="predicted"/>
<dbReference type="EMBL" id="CP002299">
    <property type="protein sequence ID" value="ADP80042.1"/>
    <property type="molecule type" value="Genomic_DNA"/>
</dbReference>
<dbReference type="STRING" id="298654.FraEuI1c_1992"/>
<dbReference type="AlphaFoldDB" id="E3IV22"/>
<evidence type="ECO:0000313" key="7">
    <source>
        <dbReference type="Proteomes" id="UP000002484"/>
    </source>
</evidence>
<dbReference type="Gene3D" id="1.10.357.10">
    <property type="entry name" value="Tetracycline Repressor, domain 2"/>
    <property type="match status" value="1"/>
</dbReference>
<dbReference type="KEGG" id="fri:FraEuI1c_1992"/>
<dbReference type="GO" id="GO:0000976">
    <property type="term" value="F:transcription cis-regulatory region binding"/>
    <property type="evidence" value="ECO:0007669"/>
    <property type="project" value="TreeGrafter"/>
</dbReference>
<dbReference type="Pfam" id="PF00440">
    <property type="entry name" value="TetR_N"/>
    <property type="match status" value="1"/>
</dbReference>
<dbReference type="OrthoDB" id="7505659at2"/>
<dbReference type="InParanoid" id="E3IV22"/>
<keyword evidence="3" id="KW-0804">Transcription</keyword>
<dbReference type="Proteomes" id="UP000002484">
    <property type="component" value="Chromosome"/>
</dbReference>
<dbReference type="GO" id="GO:0003700">
    <property type="term" value="F:DNA-binding transcription factor activity"/>
    <property type="evidence" value="ECO:0007669"/>
    <property type="project" value="TreeGrafter"/>
</dbReference>
<reference evidence="6 7" key="1">
    <citation type="submission" date="2010-10" db="EMBL/GenBank/DDBJ databases">
        <title>Complete sequence of Frankia sp. EuI1c.</title>
        <authorList>
            <consortium name="US DOE Joint Genome Institute"/>
            <person name="Lucas S."/>
            <person name="Copeland A."/>
            <person name="Lapidus A."/>
            <person name="Cheng J.-F."/>
            <person name="Bruce D."/>
            <person name="Goodwin L."/>
            <person name="Pitluck S."/>
            <person name="Chertkov O."/>
            <person name="Detter J.C."/>
            <person name="Han C."/>
            <person name="Tapia R."/>
            <person name="Land M."/>
            <person name="Hauser L."/>
            <person name="Jeffries C."/>
            <person name="Kyrpides N."/>
            <person name="Ivanova N."/>
            <person name="Mikhailova N."/>
            <person name="Beauchemin N."/>
            <person name="Sen A."/>
            <person name="Sur S.A."/>
            <person name="Gtari M."/>
            <person name="Wall L."/>
            <person name="Tisa L."/>
            <person name="Woyke T."/>
        </authorList>
    </citation>
    <scope>NUCLEOTIDE SEQUENCE [LARGE SCALE GENOMIC DNA]</scope>
    <source>
        <strain evidence="7">DSM 45817 / CECT 9037 / EuI1c</strain>
    </source>
</reference>
<dbReference type="HOGENOM" id="CLU_069356_44_1_11"/>
<dbReference type="PROSITE" id="PS50977">
    <property type="entry name" value="HTH_TETR_2"/>
    <property type="match status" value="1"/>
</dbReference>
<dbReference type="SUPFAM" id="SSF46689">
    <property type="entry name" value="Homeodomain-like"/>
    <property type="match status" value="1"/>
</dbReference>
<dbReference type="InterPro" id="IPR050109">
    <property type="entry name" value="HTH-type_TetR-like_transc_reg"/>
</dbReference>
<evidence type="ECO:0000256" key="1">
    <source>
        <dbReference type="ARBA" id="ARBA00023015"/>
    </source>
</evidence>
<dbReference type="SUPFAM" id="SSF48498">
    <property type="entry name" value="Tetracyclin repressor-like, C-terminal domain"/>
    <property type="match status" value="1"/>
</dbReference>
<dbReference type="InterPro" id="IPR001647">
    <property type="entry name" value="HTH_TetR"/>
</dbReference>
<dbReference type="PRINTS" id="PR00455">
    <property type="entry name" value="HTHTETR"/>
</dbReference>
<dbReference type="InterPro" id="IPR009057">
    <property type="entry name" value="Homeodomain-like_sf"/>
</dbReference>
<dbReference type="Pfam" id="PF17754">
    <property type="entry name" value="TetR_C_14"/>
    <property type="match status" value="1"/>
</dbReference>
<feature type="domain" description="HTH tetR-type" evidence="5">
    <location>
        <begin position="16"/>
        <end position="76"/>
    </location>
</feature>
<organism evidence="6 7">
    <name type="scientific">Pseudofrankia inefficax (strain DSM 45817 / CECT 9037 / DDB 130130 / EuI1c)</name>
    <name type="common">Frankia inefficax</name>
    <dbReference type="NCBI Taxonomy" id="298654"/>
    <lineage>
        <taxon>Bacteria</taxon>
        <taxon>Bacillati</taxon>
        <taxon>Actinomycetota</taxon>
        <taxon>Actinomycetes</taxon>
        <taxon>Frankiales</taxon>
        <taxon>Frankiaceae</taxon>
        <taxon>Pseudofrankia</taxon>
    </lineage>
</organism>
<feature type="DNA-binding region" description="H-T-H motif" evidence="4">
    <location>
        <begin position="39"/>
        <end position="58"/>
    </location>
</feature>
<evidence type="ECO:0000256" key="4">
    <source>
        <dbReference type="PROSITE-ProRule" id="PRU00335"/>
    </source>
</evidence>
<evidence type="ECO:0000256" key="2">
    <source>
        <dbReference type="ARBA" id="ARBA00023125"/>
    </source>
</evidence>
<sequence length="220" mass="24090">MASTARGPRGHYARTAIRRGEIAQAVLDLVLEQGHPNVTTAEVARRAATSEATVLYHYPSKDHLLLAALERDQELAVRHAERDGVRPADGLAGLDIDALADAARSATRREPLLRLRVALTGLAATPGHPAEDYFTRQYRTNVETYGRLVAERQKTGQAHPSLDPVAVARQFVATWDGLATQWLLSPDFDLGTMVVQAFRRLSGQNWMEAARAVIEPPNGI</sequence>
<evidence type="ECO:0000313" key="6">
    <source>
        <dbReference type="EMBL" id="ADP80042.1"/>
    </source>
</evidence>
<evidence type="ECO:0000259" key="5">
    <source>
        <dbReference type="PROSITE" id="PS50977"/>
    </source>
</evidence>
<name>E3IV22_PSEI1</name>
<dbReference type="InterPro" id="IPR041347">
    <property type="entry name" value="MftR_C"/>
</dbReference>
<dbReference type="RefSeq" id="WP_013423161.1">
    <property type="nucleotide sequence ID" value="NC_014666.1"/>
</dbReference>
<dbReference type="PANTHER" id="PTHR30055">
    <property type="entry name" value="HTH-TYPE TRANSCRIPTIONAL REGULATOR RUTR"/>
    <property type="match status" value="1"/>
</dbReference>
<gene>
    <name evidence="6" type="ordered locus">FraEuI1c_1992</name>
</gene>
<evidence type="ECO:0000256" key="3">
    <source>
        <dbReference type="ARBA" id="ARBA00023163"/>
    </source>
</evidence>
<dbReference type="eggNOG" id="COG1309">
    <property type="taxonomic scope" value="Bacteria"/>
</dbReference>
<protein>
    <submittedName>
        <fullName evidence="6">Regulatory protein TetR</fullName>
    </submittedName>
</protein>
<dbReference type="InterPro" id="IPR036271">
    <property type="entry name" value="Tet_transcr_reg_TetR-rel_C_sf"/>
</dbReference>
<keyword evidence="2 4" id="KW-0238">DNA-binding</keyword>
<keyword evidence="1" id="KW-0805">Transcription regulation</keyword>
<accession>E3IV22</accession>